<evidence type="ECO:0000256" key="1">
    <source>
        <dbReference type="SAM" id="MobiDB-lite"/>
    </source>
</evidence>
<evidence type="ECO:0000313" key="2">
    <source>
        <dbReference type="EMBL" id="GMR32461.1"/>
    </source>
</evidence>
<name>A0AAN4Z257_9BILA</name>
<dbReference type="AlphaFoldDB" id="A0AAN4Z257"/>
<evidence type="ECO:0000313" key="3">
    <source>
        <dbReference type="Proteomes" id="UP001328107"/>
    </source>
</evidence>
<keyword evidence="3" id="KW-1185">Reference proteome</keyword>
<comment type="caution">
    <text evidence="2">The sequence shown here is derived from an EMBL/GenBank/DDBJ whole genome shotgun (WGS) entry which is preliminary data.</text>
</comment>
<protein>
    <submittedName>
        <fullName evidence="2">Uncharacterized protein</fullName>
    </submittedName>
</protein>
<proteinExistence type="predicted"/>
<feature type="compositionally biased region" description="Basic and acidic residues" evidence="1">
    <location>
        <begin position="326"/>
        <end position="343"/>
    </location>
</feature>
<sequence>GNPIYLPESVLNETKPEQVQNRLVPVIKNLFDYDTLKKTGGSSDLLAEKLAQKNKLDGEKDLKEQTCEDDCNYYNIRKDILAIVDKSNIKKEEDTVYDRSRKKNKGNKGKDQPKKNQVGKMTYKKDIRQSKSREEKSKSSSLEATSEYDTENDVNEKNFMYNLKEIDYCTHDMMRCIEEENLYKNINDDSKLPEKVDPYGDLEQLMKRRYTTCKVLRRNTLISTLLSMPSADEKETADTATAKHWSEHCAIRFLPPTSLILHCDEMREEHTNPDASDINTGQSPPPSPLTPPPSGTAIAITVPPMTAVPHEIEGSTKKKKKKEKKKKGDEATCESERKTAEEF</sequence>
<dbReference type="EMBL" id="BTRK01000001">
    <property type="protein sequence ID" value="GMR32461.1"/>
    <property type="molecule type" value="Genomic_DNA"/>
</dbReference>
<dbReference type="Proteomes" id="UP001328107">
    <property type="component" value="Unassembled WGS sequence"/>
</dbReference>
<reference evidence="3" key="1">
    <citation type="submission" date="2022-10" db="EMBL/GenBank/DDBJ databases">
        <title>Genome assembly of Pristionchus species.</title>
        <authorList>
            <person name="Yoshida K."/>
            <person name="Sommer R.J."/>
        </authorList>
    </citation>
    <scope>NUCLEOTIDE SEQUENCE [LARGE SCALE GENOMIC DNA]</scope>
    <source>
        <strain evidence="3">RS5460</strain>
    </source>
</reference>
<accession>A0AAN4Z257</accession>
<feature type="region of interest" description="Disordered" evidence="1">
    <location>
        <begin position="270"/>
        <end position="343"/>
    </location>
</feature>
<feature type="region of interest" description="Disordered" evidence="1">
    <location>
        <begin position="95"/>
        <end position="150"/>
    </location>
</feature>
<organism evidence="2 3">
    <name type="scientific">Pristionchus mayeri</name>
    <dbReference type="NCBI Taxonomy" id="1317129"/>
    <lineage>
        <taxon>Eukaryota</taxon>
        <taxon>Metazoa</taxon>
        <taxon>Ecdysozoa</taxon>
        <taxon>Nematoda</taxon>
        <taxon>Chromadorea</taxon>
        <taxon>Rhabditida</taxon>
        <taxon>Rhabditina</taxon>
        <taxon>Diplogasteromorpha</taxon>
        <taxon>Diplogasteroidea</taxon>
        <taxon>Neodiplogasteridae</taxon>
        <taxon>Pristionchus</taxon>
    </lineage>
</organism>
<feature type="compositionally biased region" description="Pro residues" evidence="1">
    <location>
        <begin position="283"/>
        <end position="294"/>
    </location>
</feature>
<gene>
    <name evidence="2" type="ORF">PMAYCL1PPCAC_02656</name>
</gene>
<feature type="non-terminal residue" evidence="2">
    <location>
        <position position="1"/>
    </location>
</feature>
<feature type="compositionally biased region" description="Basic and acidic residues" evidence="1">
    <location>
        <begin position="123"/>
        <end position="138"/>
    </location>
</feature>
<feature type="compositionally biased region" description="Polar residues" evidence="1">
    <location>
        <begin position="273"/>
        <end position="282"/>
    </location>
</feature>